<keyword evidence="3" id="KW-0479">Metal-binding</keyword>
<dbReference type="EMBL" id="QFYS01000008">
    <property type="protein sequence ID" value="RAK63386.1"/>
    <property type="molecule type" value="Genomic_DNA"/>
</dbReference>
<dbReference type="PANTHER" id="PTHR12151">
    <property type="entry name" value="ELECTRON TRANSPORT PROTIN SCO1/SENC FAMILY MEMBER"/>
    <property type="match status" value="1"/>
</dbReference>
<accession>A0A328BBZ2</accession>
<name>A0A328BBZ2_9CAUL</name>
<dbReference type="GO" id="GO:0046872">
    <property type="term" value="F:metal ion binding"/>
    <property type="evidence" value="ECO:0007669"/>
    <property type="project" value="UniProtKB-KW"/>
</dbReference>
<feature type="binding site" evidence="3">
    <location>
        <position position="71"/>
    </location>
    <ligand>
        <name>Cu cation</name>
        <dbReference type="ChEBI" id="CHEBI:23378"/>
    </ligand>
</feature>
<dbReference type="PANTHER" id="PTHR12151:SF25">
    <property type="entry name" value="LINALOOL DEHYDRATASE_ISOMERASE DOMAIN-CONTAINING PROTEIN"/>
    <property type="match status" value="1"/>
</dbReference>
<dbReference type="PROSITE" id="PS51352">
    <property type="entry name" value="THIOREDOXIN_2"/>
    <property type="match status" value="1"/>
</dbReference>
<evidence type="ECO:0000256" key="2">
    <source>
        <dbReference type="ARBA" id="ARBA00023008"/>
    </source>
</evidence>
<evidence type="ECO:0000259" key="5">
    <source>
        <dbReference type="PROSITE" id="PS51352"/>
    </source>
</evidence>
<comment type="similarity">
    <text evidence="1">Belongs to the SCO1/2 family.</text>
</comment>
<dbReference type="Gene3D" id="3.40.30.10">
    <property type="entry name" value="Glutaredoxin"/>
    <property type="match status" value="1"/>
</dbReference>
<organism evidence="6 7">
    <name type="scientific">Phenylobacterium kunshanense</name>
    <dbReference type="NCBI Taxonomy" id="1445034"/>
    <lineage>
        <taxon>Bacteria</taxon>
        <taxon>Pseudomonadati</taxon>
        <taxon>Pseudomonadota</taxon>
        <taxon>Alphaproteobacteria</taxon>
        <taxon>Caulobacterales</taxon>
        <taxon>Caulobacteraceae</taxon>
        <taxon>Phenylobacterium</taxon>
    </lineage>
</organism>
<dbReference type="FunFam" id="3.40.30.10:FF:000013">
    <property type="entry name" value="Blast:Protein SCO1 homolog, mitochondrial"/>
    <property type="match status" value="1"/>
</dbReference>
<keyword evidence="4" id="KW-1015">Disulfide bond</keyword>
<feature type="binding site" evidence="3">
    <location>
        <position position="75"/>
    </location>
    <ligand>
        <name>Cu cation</name>
        <dbReference type="ChEBI" id="CHEBI:23378"/>
    </ligand>
</feature>
<evidence type="ECO:0000313" key="6">
    <source>
        <dbReference type="EMBL" id="RAK63386.1"/>
    </source>
</evidence>
<evidence type="ECO:0000256" key="3">
    <source>
        <dbReference type="PIRSR" id="PIRSR603782-1"/>
    </source>
</evidence>
<dbReference type="InterPro" id="IPR003782">
    <property type="entry name" value="SCO1/SenC"/>
</dbReference>
<dbReference type="Proteomes" id="UP000249524">
    <property type="component" value="Unassembled WGS sequence"/>
</dbReference>
<gene>
    <name evidence="6" type="ORF">DJ019_16820</name>
</gene>
<evidence type="ECO:0000256" key="1">
    <source>
        <dbReference type="ARBA" id="ARBA00010996"/>
    </source>
</evidence>
<proteinExistence type="inferred from homology"/>
<dbReference type="CDD" id="cd02968">
    <property type="entry name" value="SCO"/>
    <property type="match status" value="1"/>
</dbReference>
<sequence length="203" mass="21972">MSRRILVLIAILALALAILTGLAVRKGVLGPPAQTVTLGGPFQLVDTQGRTVDQDLLRGKWSVVFFGFTHCPDICPTTLFELGQVEPMLGKDADKVQMVLISVDPERDTPQQMAAYVNNPAFPKRLVGLTGTPAQVDVAAKAYRVFYQKQVQGDDYTVNHAAYSYLMNPKGKFACILPYELTPEQTAAKIKAAMAQGANATSC</sequence>
<dbReference type="Pfam" id="PF02630">
    <property type="entry name" value="SCO1-SenC"/>
    <property type="match status" value="1"/>
</dbReference>
<dbReference type="SUPFAM" id="SSF52833">
    <property type="entry name" value="Thioredoxin-like"/>
    <property type="match status" value="1"/>
</dbReference>
<dbReference type="InterPro" id="IPR013766">
    <property type="entry name" value="Thioredoxin_domain"/>
</dbReference>
<dbReference type="InterPro" id="IPR036249">
    <property type="entry name" value="Thioredoxin-like_sf"/>
</dbReference>
<dbReference type="OrthoDB" id="9790194at2"/>
<keyword evidence="2 3" id="KW-0186">Copper</keyword>
<dbReference type="RefSeq" id="WP_111277226.1">
    <property type="nucleotide sequence ID" value="NZ_QFYS01000008.1"/>
</dbReference>
<dbReference type="AlphaFoldDB" id="A0A328BBZ2"/>
<feature type="disulfide bond" description="Redox-active" evidence="4">
    <location>
        <begin position="71"/>
        <end position="75"/>
    </location>
</feature>
<feature type="domain" description="Thioredoxin" evidence="5">
    <location>
        <begin position="33"/>
        <end position="195"/>
    </location>
</feature>
<evidence type="ECO:0000256" key="4">
    <source>
        <dbReference type="PIRSR" id="PIRSR603782-2"/>
    </source>
</evidence>
<evidence type="ECO:0000313" key="7">
    <source>
        <dbReference type="Proteomes" id="UP000249524"/>
    </source>
</evidence>
<protein>
    <submittedName>
        <fullName evidence="6">SCO family protein</fullName>
    </submittedName>
</protein>
<feature type="binding site" evidence="3">
    <location>
        <position position="160"/>
    </location>
    <ligand>
        <name>Cu cation</name>
        <dbReference type="ChEBI" id="CHEBI:23378"/>
    </ligand>
</feature>
<comment type="caution">
    <text evidence="6">The sequence shown here is derived from an EMBL/GenBank/DDBJ whole genome shotgun (WGS) entry which is preliminary data.</text>
</comment>
<keyword evidence="7" id="KW-1185">Reference proteome</keyword>
<reference evidence="6 7" key="1">
    <citation type="submission" date="2018-05" db="EMBL/GenBank/DDBJ databases">
        <authorList>
            <person name="Lanie J.A."/>
            <person name="Ng W.-L."/>
            <person name="Kazmierczak K.M."/>
            <person name="Andrzejewski T.M."/>
            <person name="Davidsen T.M."/>
            <person name="Wayne K.J."/>
            <person name="Tettelin H."/>
            <person name="Glass J.I."/>
            <person name="Rusch D."/>
            <person name="Podicherti R."/>
            <person name="Tsui H.-C.T."/>
            <person name="Winkler M.E."/>
        </authorList>
    </citation>
    <scope>NUCLEOTIDE SEQUENCE [LARGE SCALE GENOMIC DNA]</scope>
    <source>
        <strain evidence="6 7">BUT-10</strain>
    </source>
</reference>